<keyword evidence="1" id="KW-0378">Hydrolase</keyword>
<dbReference type="Gene3D" id="3.20.20.80">
    <property type="entry name" value="Glycosidases"/>
    <property type="match status" value="1"/>
</dbReference>
<organism evidence="4 5">
    <name type="scientific">Streptomyces thioluteus</name>
    <dbReference type="NCBI Taxonomy" id="66431"/>
    <lineage>
        <taxon>Bacteria</taxon>
        <taxon>Bacillati</taxon>
        <taxon>Actinomycetota</taxon>
        <taxon>Actinomycetes</taxon>
        <taxon>Kitasatosporales</taxon>
        <taxon>Streptomycetaceae</taxon>
        <taxon>Streptomyces</taxon>
    </lineage>
</organism>
<evidence type="ECO:0000313" key="4">
    <source>
        <dbReference type="EMBL" id="GAA2911997.1"/>
    </source>
</evidence>
<dbReference type="Proteomes" id="UP001501102">
    <property type="component" value="Unassembled WGS sequence"/>
</dbReference>
<evidence type="ECO:0000256" key="1">
    <source>
        <dbReference type="ARBA" id="ARBA00022801"/>
    </source>
</evidence>
<dbReference type="Gene3D" id="3.30.379.10">
    <property type="entry name" value="Chitobiase/beta-hexosaminidase domain 2-like"/>
    <property type="match status" value="1"/>
</dbReference>
<dbReference type="InterPro" id="IPR007781">
    <property type="entry name" value="NAGLU"/>
</dbReference>
<dbReference type="InterPro" id="IPR024240">
    <property type="entry name" value="NAGLU_N"/>
</dbReference>
<accession>A0ABN3WDC5</accession>
<protein>
    <submittedName>
        <fullName evidence="4">Uncharacterized protein</fullName>
    </submittedName>
</protein>
<name>A0ABN3WDC5_STRTU</name>
<dbReference type="PANTHER" id="PTHR12872">
    <property type="entry name" value="ALPHA-N-ACETYLGLUCOSAMINIDASE"/>
    <property type="match status" value="1"/>
</dbReference>
<reference evidence="4 5" key="1">
    <citation type="journal article" date="2019" name="Int. J. Syst. Evol. Microbiol.">
        <title>The Global Catalogue of Microorganisms (GCM) 10K type strain sequencing project: providing services to taxonomists for standard genome sequencing and annotation.</title>
        <authorList>
            <consortium name="The Broad Institute Genomics Platform"/>
            <consortium name="The Broad Institute Genome Sequencing Center for Infectious Disease"/>
            <person name="Wu L."/>
            <person name="Ma J."/>
        </authorList>
    </citation>
    <scope>NUCLEOTIDE SEQUENCE [LARGE SCALE GENOMIC DNA]</scope>
    <source>
        <strain evidence="4 5">JCM 4087</strain>
    </source>
</reference>
<gene>
    <name evidence="4" type="ORF">GCM10020221_04610</name>
</gene>
<dbReference type="Pfam" id="PF05089">
    <property type="entry name" value="NAGLU"/>
    <property type="match status" value="1"/>
</dbReference>
<sequence length="172" mass="19047">MSGAAGRILVEGTAPAVQLTGFHRYLRERAHAHFSWAGEQTDLPATLPAVGRALAATANVRHRFALNDTNDGYTGPYRDWDYWEREIDVLALHGFNECARLRGGRRRLPSNVRRTRLLGRGKCAPGFRARAHQPWWLMQNMSAFGGPVSLALLDRRAPPSPGRSCGACANWA</sequence>
<evidence type="ECO:0000259" key="3">
    <source>
        <dbReference type="Pfam" id="PF12971"/>
    </source>
</evidence>
<proteinExistence type="predicted"/>
<evidence type="ECO:0000313" key="5">
    <source>
        <dbReference type="Proteomes" id="UP001501102"/>
    </source>
</evidence>
<dbReference type="InterPro" id="IPR024733">
    <property type="entry name" value="NAGLU_tim-barrel"/>
</dbReference>
<dbReference type="Pfam" id="PF12971">
    <property type="entry name" value="NAGLU_N"/>
    <property type="match status" value="1"/>
</dbReference>
<feature type="domain" description="Alpha-N-acetylglucosaminidase N-terminal" evidence="3">
    <location>
        <begin position="3"/>
        <end position="49"/>
    </location>
</feature>
<evidence type="ECO:0000259" key="2">
    <source>
        <dbReference type="Pfam" id="PF05089"/>
    </source>
</evidence>
<keyword evidence="5" id="KW-1185">Reference proteome</keyword>
<comment type="caution">
    <text evidence="4">The sequence shown here is derived from an EMBL/GenBank/DDBJ whole genome shotgun (WGS) entry which is preliminary data.</text>
</comment>
<dbReference type="EMBL" id="BAAAXZ010000020">
    <property type="protein sequence ID" value="GAA2911997.1"/>
    <property type="molecule type" value="Genomic_DNA"/>
</dbReference>
<dbReference type="InterPro" id="IPR029018">
    <property type="entry name" value="Hex-like_dom2"/>
</dbReference>
<dbReference type="PANTHER" id="PTHR12872:SF1">
    <property type="entry name" value="ALPHA-N-ACETYLGLUCOSAMINIDASE"/>
    <property type="match status" value="1"/>
</dbReference>
<feature type="domain" description="Alpha-N-acetylglucosaminidase tim-barrel" evidence="2">
    <location>
        <begin position="63"/>
        <end position="156"/>
    </location>
</feature>